<dbReference type="FunFam" id="3.60.15.10:FF:000013">
    <property type="entry name" value="Persulfide dioxygenase ETHE1, mitochondrial"/>
    <property type="match status" value="1"/>
</dbReference>
<dbReference type="InterPro" id="IPR036866">
    <property type="entry name" value="RibonucZ/Hydroxyglut_hydro"/>
</dbReference>
<keyword evidence="7" id="KW-0560">Oxidoreductase</keyword>
<keyword evidence="3" id="KW-0479">Metal-binding</keyword>
<dbReference type="SUPFAM" id="SSF56281">
    <property type="entry name" value="Metallo-hydrolase/oxidoreductase"/>
    <property type="match status" value="1"/>
</dbReference>
<evidence type="ECO:0000256" key="2">
    <source>
        <dbReference type="ARBA" id="ARBA00006759"/>
    </source>
</evidence>
<dbReference type="InterPro" id="IPR044528">
    <property type="entry name" value="POD-like_MBL-fold"/>
</dbReference>
<dbReference type="InterPro" id="IPR038732">
    <property type="entry name" value="HpyO/CreE_NAD-binding"/>
</dbReference>
<proteinExistence type="inferred from homology"/>
<dbReference type="PANTHER" id="PTHR40254">
    <property type="entry name" value="BLR0577 PROTEIN"/>
    <property type="match status" value="1"/>
</dbReference>
<gene>
    <name evidence="11" type="ORF">ICL16_26140</name>
</gene>
<dbReference type="CDD" id="cd07724">
    <property type="entry name" value="POD-like_MBL-fold"/>
    <property type="match status" value="1"/>
</dbReference>
<dbReference type="SMART" id="SM00849">
    <property type="entry name" value="Lactamase_B"/>
    <property type="match status" value="1"/>
</dbReference>
<dbReference type="Pfam" id="PF00753">
    <property type="entry name" value="Lactamase_B"/>
    <property type="match status" value="1"/>
</dbReference>
<keyword evidence="4" id="KW-0809">Transit peptide</keyword>
<sequence length="774" mass="85939">MIDSNFLTAHPSTTTVAIIGAGFSGSLVAAHLLKTANRPLLIKLIERSHEIGKGVAYSTNTNSHLLNVSAGKMSAFPDDPGHLLRWLHYNRNELAVYLPKDLNASSFIPRQIYGLYIQSILEEAEATASSNVRLERVIDEVVAVEPQAKQAIVSLRSSRTFVADKIVLAVGNASTPPPLSPPPTSQSNDRTNNSYLRHAWSIDALKELEPDAPVLLIGTGLTMVDMVVALHERNHRGKIHAVSRRGLKPLPHQSTKPYPAFLTPDTAPKTIRGLLRRIRSEVQTAEAQGYDWRSVIDSLRPITQQLWQQLPRVEQQRFLRHATPYWDVHRHRIAPEIGKIIQAMLDSGQLTITSGRIQDYQTVSDGVAVTVRRRQTTMNWVLQVSRVVNCTGVHADYRRSPQPLIIASLLDQGLIRPNEIGLGMDTAADGVVFDAQGNRSTLLYTLGTPRKGNLFETIAVPELREQAQALAATLLQSLPVRVRPVSPFDRTIELDSKAPRSPIPQSTLLFRQFFDPESSTYTYLIADSQTKEAVLVDTVLEQVDRDLQVLDDLGLNLRYCLETHIHADHITGAGKLRQQTGCQVMVPLNSTARSADHSLGDRETLIVGTVRIEAIATPGHTDSHLAYLVNKTHLLTGDALLIRGCGRTDFQSGDAGILYDTVTQQLFTLPEETLVYPAHDYKGRTVSTIGEEKRLNPRFSDRSRDQFITIMNHLGLSYPKKMNEAVPANEYCGDFMPEASLSNGTSAIDAEREKVELTLSTNTEIYEDYFAMYI</sequence>
<dbReference type="GO" id="GO:0050313">
    <property type="term" value="F:sulfur dioxygenase activity"/>
    <property type="evidence" value="ECO:0007669"/>
    <property type="project" value="InterPro"/>
</dbReference>
<feature type="region of interest" description="Disordered" evidence="9">
    <location>
        <begin position="173"/>
        <end position="192"/>
    </location>
</feature>
<evidence type="ECO:0000256" key="4">
    <source>
        <dbReference type="ARBA" id="ARBA00022946"/>
    </source>
</evidence>
<evidence type="ECO:0000256" key="9">
    <source>
        <dbReference type="SAM" id="MobiDB-lite"/>
    </source>
</evidence>
<evidence type="ECO:0000256" key="6">
    <source>
        <dbReference type="ARBA" id="ARBA00022990"/>
    </source>
</evidence>
<evidence type="ECO:0000256" key="8">
    <source>
        <dbReference type="ARBA" id="ARBA00023004"/>
    </source>
</evidence>
<dbReference type="PANTHER" id="PTHR40254:SF1">
    <property type="entry name" value="BLR0577 PROTEIN"/>
    <property type="match status" value="1"/>
</dbReference>
<keyword evidence="6" id="KW-0007">Acetylation</keyword>
<evidence type="ECO:0000256" key="7">
    <source>
        <dbReference type="ARBA" id="ARBA00023002"/>
    </source>
</evidence>
<comment type="cofactor">
    <cofactor evidence="1">
        <name>Fe(2+)</name>
        <dbReference type="ChEBI" id="CHEBI:29033"/>
    </cofactor>
</comment>
<evidence type="ECO:0000256" key="5">
    <source>
        <dbReference type="ARBA" id="ARBA00022964"/>
    </source>
</evidence>
<dbReference type="EMBL" id="JACXAE010000080">
    <property type="protein sequence ID" value="MBD2775444.1"/>
    <property type="molecule type" value="Genomic_DNA"/>
</dbReference>
<organism evidence="11 12">
    <name type="scientific">Iningainema tapete BLCC-T55</name>
    <dbReference type="NCBI Taxonomy" id="2748662"/>
    <lineage>
        <taxon>Bacteria</taxon>
        <taxon>Bacillati</taxon>
        <taxon>Cyanobacteriota</taxon>
        <taxon>Cyanophyceae</taxon>
        <taxon>Nostocales</taxon>
        <taxon>Scytonemataceae</taxon>
        <taxon>Iningainema tapete</taxon>
    </lineage>
</organism>
<dbReference type="SUPFAM" id="SSF51905">
    <property type="entry name" value="FAD/NAD(P)-binding domain"/>
    <property type="match status" value="1"/>
</dbReference>
<dbReference type="Gene3D" id="3.60.15.10">
    <property type="entry name" value="Ribonuclease Z/Hydroxyacylglutathione hydrolase-like"/>
    <property type="match status" value="1"/>
</dbReference>
<feature type="domain" description="Metallo-beta-lactamase" evidence="10">
    <location>
        <begin position="519"/>
        <end position="679"/>
    </location>
</feature>
<dbReference type="AlphaFoldDB" id="A0A8J6XP17"/>
<evidence type="ECO:0000256" key="3">
    <source>
        <dbReference type="ARBA" id="ARBA00022723"/>
    </source>
</evidence>
<dbReference type="InterPro" id="IPR036188">
    <property type="entry name" value="FAD/NAD-bd_sf"/>
</dbReference>
<dbReference type="Proteomes" id="UP000629098">
    <property type="component" value="Unassembled WGS sequence"/>
</dbReference>
<keyword evidence="5" id="KW-0223">Dioxygenase</keyword>
<dbReference type="InterPro" id="IPR001279">
    <property type="entry name" value="Metallo-B-lactamas"/>
</dbReference>
<dbReference type="RefSeq" id="WP_190833847.1">
    <property type="nucleotide sequence ID" value="NZ_CAWPPI010000080.1"/>
</dbReference>
<dbReference type="GO" id="GO:0006749">
    <property type="term" value="P:glutathione metabolic process"/>
    <property type="evidence" value="ECO:0007669"/>
    <property type="project" value="InterPro"/>
</dbReference>
<accession>A0A8J6XP17</accession>
<evidence type="ECO:0000313" key="12">
    <source>
        <dbReference type="Proteomes" id="UP000629098"/>
    </source>
</evidence>
<comment type="similarity">
    <text evidence="2">Belongs to the metallo-beta-lactamase superfamily. Glyoxalase II family.</text>
</comment>
<evidence type="ECO:0000256" key="1">
    <source>
        <dbReference type="ARBA" id="ARBA00001954"/>
    </source>
</evidence>
<name>A0A8J6XP17_9CYAN</name>
<evidence type="ECO:0000259" key="10">
    <source>
        <dbReference type="SMART" id="SM00849"/>
    </source>
</evidence>
<dbReference type="InterPro" id="IPR052189">
    <property type="entry name" value="L-asp_N-monooxygenase_NS-form"/>
</dbReference>
<keyword evidence="12" id="KW-1185">Reference proteome</keyword>
<evidence type="ECO:0000313" key="11">
    <source>
        <dbReference type="EMBL" id="MBD2775444.1"/>
    </source>
</evidence>
<dbReference type="GO" id="GO:0046872">
    <property type="term" value="F:metal ion binding"/>
    <property type="evidence" value="ECO:0007669"/>
    <property type="project" value="UniProtKB-KW"/>
</dbReference>
<dbReference type="Pfam" id="PF13454">
    <property type="entry name" value="NAD_binding_9"/>
    <property type="match status" value="1"/>
</dbReference>
<reference evidence="11" key="1">
    <citation type="submission" date="2020-09" db="EMBL/GenBank/DDBJ databases">
        <title>Iningainema tapete sp. nov. (Scytonemataceae, Cyanobacteria) from greenhouses in central Florida (USA) produces two types of nodularin with biosynthetic potential for microcystin-LR and anabaenopeptins.</title>
        <authorList>
            <person name="Berthold D.E."/>
            <person name="Lefler F.W."/>
            <person name="Huang I.-S."/>
            <person name="Abdulla H."/>
            <person name="Zimba P.V."/>
            <person name="Laughinghouse H.D. IV."/>
        </authorList>
    </citation>
    <scope>NUCLEOTIDE SEQUENCE</scope>
    <source>
        <strain evidence="11">BLCCT55</strain>
    </source>
</reference>
<protein>
    <submittedName>
        <fullName evidence="11">FAD/NAD(P)-binding protein</fullName>
    </submittedName>
</protein>
<keyword evidence="8" id="KW-0408">Iron</keyword>
<comment type="caution">
    <text evidence="11">The sequence shown here is derived from an EMBL/GenBank/DDBJ whole genome shotgun (WGS) entry which is preliminary data.</text>
</comment>
<dbReference type="Gene3D" id="3.50.50.60">
    <property type="entry name" value="FAD/NAD(P)-binding domain"/>
    <property type="match status" value="1"/>
</dbReference>
<feature type="compositionally biased region" description="Pro residues" evidence="9">
    <location>
        <begin position="175"/>
        <end position="184"/>
    </location>
</feature>